<accession>A0ABS9JP34</accession>
<gene>
    <name evidence="3" type="ORF">L0F81_29300</name>
</gene>
<keyword evidence="2" id="KW-0812">Transmembrane</keyword>
<keyword evidence="4" id="KW-1185">Reference proteome</keyword>
<keyword evidence="2" id="KW-0472">Membrane</keyword>
<evidence type="ECO:0000313" key="4">
    <source>
        <dbReference type="Proteomes" id="UP001299012"/>
    </source>
</evidence>
<name>A0ABS9JP34_9ACTN</name>
<proteinExistence type="predicted"/>
<evidence type="ECO:0008006" key="5">
    <source>
        <dbReference type="Google" id="ProtNLM"/>
    </source>
</evidence>
<evidence type="ECO:0000256" key="2">
    <source>
        <dbReference type="SAM" id="Phobius"/>
    </source>
</evidence>
<dbReference type="RefSeq" id="WP_237482211.1">
    <property type="nucleotide sequence ID" value="NZ_JAKKZF010000148.1"/>
</dbReference>
<evidence type="ECO:0000313" key="3">
    <source>
        <dbReference type="EMBL" id="MCG0067318.1"/>
    </source>
</evidence>
<evidence type="ECO:0000256" key="1">
    <source>
        <dbReference type="SAM" id="MobiDB-lite"/>
    </source>
</evidence>
<dbReference type="Proteomes" id="UP001299012">
    <property type="component" value="Unassembled WGS sequence"/>
</dbReference>
<dbReference type="EMBL" id="JAKKZF010000148">
    <property type="protein sequence ID" value="MCG0067318.1"/>
    <property type="molecule type" value="Genomic_DNA"/>
</dbReference>
<protein>
    <recommendedName>
        <fullName evidence="5">DUF4145 domain-containing protein</fullName>
    </recommendedName>
</protein>
<feature type="region of interest" description="Disordered" evidence="1">
    <location>
        <begin position="76"/>
        <end position="100"/>
    </location>
</feature>
<feature type="transmembrane region" description="Helical" evidence="2">
    <location>
        <begin position="6"/>
        <end position="27"/>
    </location>
</feature>
<keyword evidence="2" id="KW-1133">Transmembrane helix</keyword>
<sequence length="225" mass="25107">MEIARLVLDYLKVIIWPAVTVVIVYGFRSQLRDLIRRVRMLSAPGVDAEFSNEVIAASADAEVAVLNNHLGGPDQTELPPVLDHGAQPAAPPGADSTGRPQGSFVRAYYRVAPDDDPLLTLAETHSNAAVVAAFLGVEAQLRRLEDQYLPASRFRLPVRRLAERLDLPPDIRASIIELSQVRNEVTHGQRYAVTPEAARTYVRSCREMIDWLEERGHQQMMFDLD</sequence>
<organism evidence="3 4">
    <name type="scientific">Streptomyces tricolor</name>
    <dbReference type="NCBI Taxonomy" id="68277"/>
    <lineage>
        <taxon>Bacteria</taxon>
        <taxon>Bacillati</taxon>
        <taxon>Actinomycetota</taxon>
        <taxon>Actinomycetes</taxon>
        <taxon>Kitasatosporales</taxon>
        <taxon>Streptomycetaceae</taxon>
        <taxon>Streptomyces</taxon>
        <taxon>Streptomyces violaceoruber group</taxon>
    </lineage>
</organism>
<comment type="caution">
    <text evidence="3">The sequence shown here is derived from an EMBL/GenBank/DDBJ whole genome shotgun (WGS) entry which is preliminary data.</text>
</comment>
<reference evidence="3 4" key="1">
    <citation type="submission" date="2022-01" db="EMBL/GenBank/DDBJ databases">
        <title>Draft Genome Sequences of Seven Type Strains of the Genus Streptomyces.</title>
        <authorList>
            <person name="Aziz S."/>
            <person name="Coretto E."/>
            <person name="Chronakova A."/>
            <person name="Sproer C."/>
            <person name="Huber K."/>
            <person name="Nouioui I."/>
            <person name="Gross H."/>
        </authorList>
    </citation>
    <scope>NUCLEOTIDE SEQUENCE [LARGE SCALE GENOMIC DNA]</scope>
    <source>
        <strain evidence="3 4">DSM 41685</strain>
    </source>
</reference>